<feature type="transmembrane region" description="Helical" evidence="1">
    <location>
        <begin position="82"/>
        <end position="106"/>
    </location>
</feature>
<protein>
    <submittedName>
        <fullName evidence="2">Uncharacterized protein</fullName>
    </submittedName>
</protein>
<evidence type="ECO:0000313" key="2">
    <source>
        <dbReference type="EMBL" id="MBP2417515.1"/>
    </source>
</evidence>
<dbReference type="EMBL" id="JAGIOB010000001">
    <property type="protein sequence ID" value="MBP2417515.1"/>
    <property type="molecule type" value="Genomic_DNA"/>
</dbReference>
<feature type="transmembrane region" description="Helical" evidence="1">
    <location>
        <begin position="50"/>
        <end position="70"/>
    </location>
</feature>
<keyword evidence="1" id="KW-0812">Transmembrane</keyword>
<reference evidence="2 3" key="1">
    <citation type="submission" date="2021-03" db="EMBL/GenBank/DDBJ databases">
        <title>Sequencing the genomes of 1000 actinobacteria strains.</title>
        <authorList>
            <person name="Klenk H.-P."/>
        </authorList>
    </citation>
    <scope>NUCLEOTIDE SEQUENCE [LARGE SCALE GENOMIC DNA]</scope>
    <source>
        <strain evidence="2 3">DSM 12936</strain>
    </source>
</reference>
<keyword evidence="3" id="KW-1185">Reference proteome</keyword>
<proteinExistence type="predicted"/>
<feature type="transmembrane region" description="Helical" evidence="1">
    <location>
        <begin position="20"/>
        <end position="44"/>
    </location>
</feature>
<accession>A0ABS4Z9T3</accession>
<keyword evidence="1" id="KW-1133">Transmembrane helix</keyword>
<evidence type="ECO:0000313" key="3">
    <source>
        <dbReference type="Proteomes" id="UP000758168"/>
    </source>
</evidence>
<gene>
    <name evidence="2" type="ORF">JOF54_002437</name>
</gene>
<dbReference type="RefSeq" id="WP_210056133.1">
    <property type="nucleotide sequence ID" value="NZ_BAAAMH010000003.1"/>
</dbReference>
<organism evidence="2 3">
    <name type="scientific">Microlunatus capsulatus</name>
    <dbReference type="NCBI Taxonomy" id="99117"/>
    <lineage>
        <taxon>Bacteria</taxon>
        <taxon>Bacillati</taxon>
        <taxon>Actinomycetota</taxon>
        <taxon>Actinomycetes</taxon>
        <taxon>Propionibacteriales</taxon>
        <taxon>Propionibacteriaceae</taxon>
        <taxon>Microlunatus</taxon>
    </lineage>
</organism>
<name>A0ABS4Z9T3_9ACTN</name>
<evidence type="ECO:0000256" key="1">
    <source>
        <dbReference type="SAM" id="Phobius"/>
    </source>
</evidence>
<sequence length="140" mass="13395">MSTAVLTPDGGLRALLLRLFLVLPPAQVLGVLLAGGLLGVSGLLPGPPGLTALVPVVTGLVGGAAAGLLVEPAGAGLRRALAAQAALGSASVLLLTVLAALALPATSAAPPVLGSALGALAVVVVQTATAGALWRLRSRP</sequence>
<feature type="transmembrane region" description="Helical" evidence="1">
    <location>
        <begin position="112"/>
        <end position="134"/>
    </location>
</feature>
<keyword evidence="1" id="KW-0472">Membrane</keyword>
<dbReference type="Proteomes" id="UP000758168">
    <property type="component" value="Unassembled WGS sequence"/>
</dbReference>
<comment type="caution">
    <text evidence="2">The sequence shown here is derived from an EMBL/GenBank/DDBJ whole genome shotgun (WGS) entry which is preliminary data.</text>
</comment>